<evidence type="ECO:0000256" key="2">
    <source>
        <dbReference type="ARBA" id="ARBA00010211"/>
    </source>
</evidence>
<dbReference type="InterPro" id="IPR036663">
    <property type="entry name" value="Fumarylacetoacetase_C_sf"/>
</dbReference>
<dbReference type="OrthoDB" id="9805307at2"/>
<dbReference type="AlphaFoldDB" id="A0A4P7D4K6"/>
<evidence type="ECO:0000256" key="3">
    <source>
        <dbReference type="ARBA" id="ARBA00022723"/>
    </source>
</evidence>
<dbReference type="KEGG" id="ppai:E1956_42075"/>
<dbReference type="InterPro" id="IPR011234">
    <property type="entry name" value="Fumarylacetoacetase-like_C"/>
</dbReference>
<evidence type="ECO:0000256" key="1">
    <source>
        <dbReference type="ARBA" id="ARBA00001946"/>
    </source>
</evidence>
<proteinExistence type="inferred from homology"/>
<evidence type="ECO:0000313" key="6">
    <source>
        <dbReference type="Proteomes" id="UP000295727"/>
    </source>
</evidence>
<dbReference type="RefSeq" id="WP_134759358.1">
    <property type="nucleotide sequence ID" value="NZ_CP038151.1"/>
</dbReference>
<dbReference type="Proteomes" id="UP000295727">
    <property type="component" value="Chromosome 4"/>
</dbReference>
<reference evidence="5 6" key="1">
    <citation type="submission" date="2019-03" db="EMBL/GenBank/DDBJ databases">
        <title>Paraburkholderia sp. 7MH5, isolated from subtropical forest soil.</title>
        <authorList>
            <person name="Gao Z.-H."/>
            <person name="Qiu L.-H."/>
        </authorList>
    </citation>
    <scope>NUCLEOTIDE SEQUENCE [LARGE SCALE GENOMIC DNA]</scope>
    <source>
        <strain evidence="5 6">7MH5</strain>
    </source>
</reference>
<name>A0A4P7D4K6_9BURK</name>
<dbReference type="PANTHER" id="PTHR42796">
    <property type="entry name" value="FUMARYLACETOACETATE HYDROLASE DOMAIN-CONTAINING PROTEIN 2A-RELATED"/>
    <property type="match status" value="1"/>
</dbReference>
<dbReference type="Pfam" id="PF01557">
    <property type="entry name" value="FAA_hydrolase"/>
    <property type="match status" value="1"/>
</dbReference>
<comment type="cofactor">
    <cofactor evidence="1">
        <name>Mg(2+)</name>
        <dbReference type="ChEBI" id="CHEBI:18420"/>
    </cofactor>
</comment>
<sequence length="304" mass="33008">MNFGIATVLTPDPVGALAIGETYWAFDALVQHGVEVPSIDVKALFSDWFANIELLAKVAERCVEDPEVAALGRSADQVTLGVPLLYPNKVIAVGANYASHLEEMGLPVSRWDPLPFFFKPPTTTLVGPGKTVRIQSRTRQLDWEIELAVVVGRRLSDASQEQAKAAIAGYSVGLDMSARDWIQQPDSPLKVDLMRGKCQDTMCPLGPIIRPARFVPDPHQLRLQLFVNGEPRQDASTAEMLYRIEEQLSLISQFITLEPGDIVLTGSPAGSGVSYGAFLKQGDRIAASIEGIGTLNVEVAAEVR</sequence>
<dbReference type="Gene3D" id="3.90.850.10">
    <property type="entry name" value="Fumarylacetoacetase-like, C-terminal domain"/>
    <property type="match status" value="1"/>
</dbReference>
<feature type="domain" description="Fumarylacetoacetase-like C-terminal" evidence="4">
    <location>
        <begin position="89"/>
        <end position="299"/>
    </location>
</feature>
<evidence type="ECO:0000259" key="4">
    <source>
        <dbReference type="Pfam" id="PF01557"/>
    </source>
</evidence>
<dbReference type="PANTHER" id="PTHR42796:SF4">
    <property type="entry name" value="FUMARYLACETOACETATE HYDROLASE DOMAIN-CONTAINING PROTEIN 2A"/>
    <property type="match status" value="1"/>
</dbReference>
<keyword evidence="6" id="KW-1185">Reference proteome</keyword>
<dbReference type="GO" id="GO:0044281">
    <property type="term" value="P:small molecule metabolic process"/>
    <property type="evidence" value="ECO:0007669"/>
    <property type="project" value="UniProtKB-ARBA"/>
</dbReference>
<accession>A0A4P7D4K6</accession>
<evidence type="ECO:0000313" key="5">
    <source>
        <dbReference type="EMBL" id="QBR03696.1"/>
    </source>
</evidence>
<keyword evidence="3" id="KW-0479">Metal-binding</keyword>
<dbReference type="EMBL" id="CP038151">
    <property type="protein sequence ID" value="QBR03696.1"/>
    <property type="molecule type" value="Genomic_DNA"/>
</dbReference>
<comment type="similarity">
    <text evidence="2">Belongs to the FAH family.</text>
</comment>
<keyword evidence="5" id="KW-0378">Hydrolase</keyword>
<dbReference type="SUPFAM" id="SSF56529">
    <property type="entry name" value="FAH"/>
    <property type="match status" value="1"/>
</dbReference>
<gene>
    <name evidence="5" type="ORF">E1956_42075</name>
</gene>
<protein>
    <submittedName>
        <fullName evidence="5">FAA hydrolase family protein</fullName>
    </submittedName>
</protein>
<dbReference type="InterPro" id="IPR051121">
    <property type="entry name" value="FAH"/>
</dbReference>
<dbReference type="GO" id="GO:0016787">
    <property type="term" value="F:hydrolase activity"/>
    <property type="evidence" value="ECO:0007669"/>
    <property type="project" value="UniProtKB-KW"/>
</dbReference>
<dbReference type="GO" id="GO:0046872">
    <property type="term" value="F:metal ion binding"/>
    <property type="evidence" value="ECO:0007669"/>
    <property type="project" value="UniProtKB-KW"/>
</dbReference>
<organism evidence="5 6">
    <name type="scientific">Paraburkholderia pallida</name>
    <dbReference type="NCBI Taxonomy" id="2547399"/>
    <lineage>
        <taxon>Bacteria</taxon>
        <taxon>Pseudomonadati</taxon>
        <taxon>Pseudomonadota</taxon>
        <taxon>Betaproteobacteria</taxon>
        <taxon>Burkholderiales</taxon>
        <taxon>Burkholderiaceae</taxon>
        <taxon>Paraburkholderia</taxon>
    </lineage>
</organism>